<reference evidence="12" key="1">
    <citation type="submission" date="2021-02" db="EMBL/GenBank/DDBJ databases">
        <authorList>
            <person name="Nowell W R."/>
        </authorList>
    </citation>
    <scope>NUCLEOTIDE SEQUENCE</scope>
</reference>
<keyword evidence="7" id="KW-0443">Lipid metabolism</keyword>
<dbReference type="GO" id="GO:0005737">
    <property type="term" value="C:cytoplasm"/>
    <property type="evidence" value="ECO:0007669"/>
    <property type="project" value="UniProtKB-SubCell"/>
</dbReference>
<comment type="similarity">
    <text evidence="2">Belongs to the AB hydrolase superfamily. AB hydrolase 2 family.</text>
</comment>
<comment type="catalytic activity">
    <reaction evidence="9">
        <text>S-hexadecanoyl-L-cysteinyl-[protein] + H2O = L-cysteinyl-[protein] + hexadecanoate + H(+)</text>
        <dbReference type="Rhea" id="RHEA:19233"/>
        <dbReference type="Rhea" id="RHEA-COMP:10131"/>
        <dbReference type="Rhea" id="RHEA-COMP:11032"/>
        <dbReference type="ChEBI" id="CHEBI:7896"/>
        <dbReference type="ChEBI" id="CHEBI:15377"/>
        <dbReference type="ChEBI" id="CHEBI:15378"/>
        <dbReference type="ChEBI" id="CHEBI:29950"/>
        <dbReference type="ChEBI" id="CHEBI:74151"/>
        <dbReference type="EC" id="3.1.2.22"/>
    </reaction>
</comment>
<organism evidence="12 13">
    <name type="scientific">Adineta ricciae</name>
    <name type="common">Rotifer</name>
    <dbReference type="NCBI Taxonomy" id="249248"/>
    <lineage>
        <taxon>Eukaryota</taxon>
        <taxon>Metazoa</taxon>
        <taxon>Spiralia</taxon>
        <taxon>Gnathifera</taxon>
        <taxon>Rotifera</taxon>
        <taxon>Eurotatoria</taxon>
        <taxon>Bdelloidea</taxon>
        <taxon>Adinetida</taxon>
        <taxon>Adinetidae</taxon>
        <taxon>Adineta</taxon>
    </lineage>
</organism>
<dbReference type="Pfam" id="PF02230">
    <property type="entry name" value="Abhydrolase_2"/>
    <property type="match status" value="1"/>
</dbReference>
<gene>
    <name evidence="12" type="ORF">EDS130_LOCUS5976</name>
</gene>
<dbReference type="GO" id="GO:0008474">
    <property type="term" value="F:palmitoyl-(protein) hydrolase activity"/>
    <property type="evidence" value="ECO:0007669"/>
    <property type="project" value="UniProtKB-EC"/>
</dbReference>
<keyword evidence="6" id="KW-0276">Fatty acid metabolism</keyword>
<evidence type="ECO:0000256" key="8">
    <source>
        <dbReference type="ARBA" id="ARBA00031195"/>
    </source>
</evidence>
<dbReference type="PANTHER" id="PTHR10655:SF68">
    <property type="entry name" value="PALMITOYL-PROTEIN HYDROLASE"/>
    <property type="match status" value="1"/>
</dbReference>
<dbReference type="EMBL" id="CAJNOJ010000017">
    <property type="protein sequence ID" value="CAF0823671.1"/>
    <property type="molecule type" value="Genomic_DNA"/>
</dbReference>
<dbReference type="AlphaFoldDB" id="A0A813UBR5"/>
<sequence length="260" mass="28693">MGNSCSTTWPLNHCLNAPRTSSQSEDQNSILKTMSEPVILPASDKHTATVIFLHGLGDFGGSWYDAFKAYQIVKALPYVKFIFPTAPVRKVTLNMGLAMTSWFDILGLDQNVKEDEEGIEKSSIFLKELIESEIINGISPDRIIIGGFSMGGAIALHAALTYAHTLGGVVALSSWLPLASTFPDALVSGGKKVNLPILQCHGTEDPLVQLKWARLTEQAIKSMGFKQYAFREYHDMDHSTCDREMKCVKSFIVQNLPRID</sequence>
<proteinExistence type="inferred from homology"/>
<dbReference type="InterPro" id="IPR050565">
    <property type="entry name" value="LYPA1-2/EST-like"/>
</dbReference>
<feature type="domain" description="Phospholipase/carboxylesterase/thioesterase" evidence="11">
    <location>
        <begin position="36"/>
        <end position="253"/>
    </location>
</feature>
<dbReference type="GO" id="GO:0006631">
    <property type="term" value="P:fatty acid metabolic process"/>
    <property type="evidence" value="ECO:0007669"/>
    <property type="project" value="UniProtKB-KW"/>
</dbReference>
<dbReference type="Gene3D" id="3.40.50.1820">
    <property type="entry name" value="alpha/beta hydrolase"/>
    <property type="match status" value="1"/>
</dbReference>
<evidence type="ECO:0000256" key="7">
    <source>
        <dbReference type="ARBA" id="ARBA00023098"/>
    </source>
</evidence>
<evidence type="ECO:0000256" key="1">
    <source>
        <dbReference type="ARBA" id="ARBA00004496"/>
    </source>
</evidence>
<dbReference type="Proteomes" id="UP000663852">
    <property type="component" value="Unassembled WGS sequence"/>
</dbReference>
<dbReference type="FunFam" id="3.40.50.1820:FF:000010">
    <property type="entry name" value="Acyl-protein thioesterase 2"/>
    <property type="match status" value="1"/>
</dbReference>
<dbReference type="PANTHER" id="PTHR10655">
    <property type="entry name" value="LYSOPHOSPHOLIPASE-RELATED"/>
    <property type="match status" value="1"/>
</dbReference>
<evidence type="ECO:0000313" key="13">
    <source>
        <dbReference type="Proteomes" id="UP000663852"/>
    </source>
</evidence>
<evidence type="ECO:0000256" key="6">
    <source>
        <dbReference type="ARBA" id="ARBA00022832"/>
    </source>
</evidence>
<dbReference type="GO" id="GO:0052689">
    <property type="term" value="F:carboxylic ester hydrolase activity"/>
    <property type="evidence" value="ECO:0007669"/>
    <property type="project" value="TreeGrafter"/>
</dbReference>
<comment type="subcellular location">
    <subcellularLocation>
        <location evidence="1">Cytoplasm</location>
    </subcellularLocation>
</comment>
<evidence type="ECO:0000256" key="3">
    <source>
        <dbReference type="ARBA" id="ARBA00012423"/>
    </source>
</evidence>
<dbReference type="EC" id="3.1.2.22" evidence="3"/>
<name>A0A813UBR5_ADIRI</name>
<dbReference type="SUPFAM" id="SSF53474">
    <property type="entry name" value="alpha/beta-Hydrolases"/>
    <property type="match status" value="1"/>
</dbReference>
<dbReference type="InterPro" id="IPR003140">
    <property type="entry name" value="PLipase/COase/thioEstase"/>
</dbReference>
<evidence type="ECO:0000313" key="12">
    <source>
        <dbReference type="EMBL" id="CAF0823671.1"/>
    </source>
</evidence>
<keyword evidence="5" id="KW-0378">Hydrolase</keyword>
<evidence type="ECO:0000256" key="10">
    <source>
        <dbReference type="ARBA" id="ARBA00048656"/>
    </source>
</evidence>
<dbReference type="OrthoDB" id="2418081at2759"/>
<evidence type="ECO:0000256" key="2">
    <source>
        <dbReference type="ARBA" id="ARBA00006499"/>
    </source>
</evidence>
<evidence type="ECO:0000256" key="4">
    <source>
        <dbReference type="ARBA" id="ARBA00022490"/>
    </source>
</evidence>
<keyword evidence="4" id="KW-0963">Cytoplasm</keyword>
<accession>A0A813UBR5</accession>
<comment type="caution">
    <text evidence="12">The sequence shown here is derived from an EMBL/GenBank/DDBJ whole genome shotgun (WGS) entry which is preliminary data.</text>
</comment>
<comment type="catalytic activity">
    <reaction evidence="10">
        <text>1-hexadecanoyl-sn-glycero-3-phosphocholine + H2O = sn-glycerol 3-phosphocholine + hexadecanoate + H(+)</text>
        <dbReference type="Rhea" id="RHEA:40435"/>
        <dbReference type="ChEBI" id="CHEBI:7896"/>
        <dbReference type="ChEBI" id="CHEBI:15377"/>
        <dbReference type="ChEBI" id="CHEBI:15378"/>
        <dbReference type="ChEBI" id="CHEBI:16870"/>
        <dbReference type="ChEBI" id="CHEBI:72998"/>
    </reaction>
    <physiologicalReaction direction="left-to-right" evidence="10">
        <dbReference type="Rhea" id="RHEA:40436"/>
    </physiologicalReaction>
</comment>
<protein>
    <recommendedName>
        <fullName evidence="3">palmitoyl-protein hydrolase</fullName>
        <ecNumber evidence="3">3.1.2.22</ecNumber>
    </recommendedName>
    <alternativeName>
        <fullName evidence="8">Palmitoyl-protein hydrolase</fullName>
    </alternativeName>
</protein>
<evidence type="ECO:0000256" key="9">
    <source>
        <dbReference type="ARBA" id="ARBA00047337"/>
    </source>
</evidence>
<dbReference type="InterPro" id="IPR029058">
    <property type="entry name" value="AB_hydrolase_fold"/>
</dbReference>
<evidence type="ECO:0000256" key="5">
    <source>
        <dbReference type="ARBA" id="ARBA00022801"/>
    </source>
</evidence>
<evidence type="ECO:0000259" key="11">
    <source>
        <dbReference type="Pfam" id="PF02230"/>
    </source>
</evidence>